<accession>C9LJK5</accession>
<comment type="caution">
    <text evidence="1">The sequence shown here is derived from an EMBL/GenBank/DDBJ whole genome shotgun (WGS) entry which is preliminary data.</text>
</comment>
<dbReference type="AlphaFoldDB" id="C9LJK5"/>
<reference evidence="1" key="1">
    <citation type="submission" date="2009-09" db="EMBL/GenBank/DDBJ databases">
        <authorList>
            <person name="Weinstock G."/>
            <person name="Sodergren E."/>
            <person name="Clifton S."/>
            <person name="Fulton L."/>
            <person name="Fulton B."/>
            <person name="Courtney L."/>
            <person name="Fronick C."/>
            <person name="Harrison M."/>
            <person name="Strong C."/>
            <person name="Farmer C."/>
            <person name="Delahaunty K."/>
            <person name="Markovic C."/>
            <person name="Hall O."/>
            <person name="Minx P."/>
            <person name="Tomlinson C."/>
            <person name="Mitreva M."/>
            <person name="Nelson J."/>
            <person name="Hou S."/>
            <person name="Wollam A."/>
            <person name="Pepin K.H."/>
            <person name="Johnson M."/>
            <person name="Bhonagiri V."/>
            <person name="Nash W.E."/>
            <person name="Warren W."/>
            <person name="Chinwalla A."/>
            <person name="Mardis E.R."/>
            <person name="Wilson R.K."/>
        </authorList>
    </citation>
    <scope>NUCLEOTIDE SEQUENCE [LARGE SCALE GENOMIC DNA]</scope>
    <source>
        <strain evidence="1">ATCC 51259</strain>
    </source>
</reference>
<sequence length="41" mass="4928">MNRRFPTQEVCAHERKPFSSRAQTFFITSANLYCRDKKQYA</sequence>
<keyword evidence="2" id="KW-1185">Reference proteome</keyword>
<gene>
    <name evidence="1" type="ORF">GCWU000325_02418</name>
</gene>
<evidence type="ECO:0000313" key="2">
    <source>
        <dbReference type="Proteomes" id="UP000003460"/>
    </source>
</evidence>
<dbReference type="HOGENOM" id="CLU_3274780_0_0_10"/>
<dbReference type="Proteomes" id="UP000003460">
    <property type="component" value="Unassembled WGS sequence"/>
</dbReference>
<dbReference type="EMBL" id="ACIJ02000028">
    <property type="protein sequence ID" value="EEX70377.1"/>
    <property type="molecule type" value="Genomic_DNA"/>
</dbReference>
<evidence type="ECO:0000313" key="1">
    <source>
        <dbReference type="EMBL" id="EEX70377.1"/>
    </source>
</evidence>
<organism evidence="1 2">
    <name type="scientific">Alloprevotella tannerae ATCC 51259</name>
    <dbReference type="NCBI Taxonomy" id="626522"/>
    <lineage>
        <taxon>Bacteria</taxon>
        <taxon>Pseudomonadati</taxon>
        <taxon>Bacteroidota</taxon>
        <taxon>Bacteroidia</taxon>
        <taxon>Bacteroidales</taxon>
        <taxon>Prevotellaceae</taxon>
        <taxon>Alloprevotella</taxon>
    </lineage>
</organism>
<proteinExistence type="predicted"/>
<name>C9LJK5_9BACT</name>
<protein>
    <submittedName>
        <fullName evidence="1">Uncharacterized protein</fullName>
    </submittedName>
</protein>